<keyword evidence="2" id="KW-1185">Reference proteome</keyword>
<name>A0ABV7JGW3_9SPHI</name>
<protein>
    <submittedName>
        <fullName evidence="1">Uncharacterized protein</fullName>
    </submittedName>
</protein>
<organism evidence="1 2">
    <name type="scientific">Parapedobacter deserti</name>
    <dbReference type="NCBI Taxonomy" id="1912957"/>
    <lineage>
        <taxon>Bacteria</taxon>
        <taxon>Pseudomonadati</taxon>
        <taxon>Bacteroidota</taxon>
        <taxon>Sphingobacteriia</taxon>
        <taxon>Sphingobacteriales</taxon>
        <taxon>Sphingobacteriaceae</taxon>
        <taxon>Parapedobacter</taxon>
    </lineage>
</organism>
<sequence>MDLYIPIANEIKASRTKNNQYFFKGFQPSSPEEYFAIIPKATIANDESIIKKPLSMTPNFI</sequence>
<reference evidence="2" key="1">
    <citation type="journal article" date="2019" name="Int. J. Syst. Evol. Microbiol.">
        <title>The Global Catalogue of Microorganisms (GCM) 10K type strain sequencing project: providing services to taxonomists for standard genome sequencing and annotation.</title>
        <authorList>
            <consortium name="The Broad Institute Genomics Platform"/>
            <consortium name="The Broad Institute Genome Sequencing Center for Infectious Disease"/>
            <person name="Wu L."/>
            <person name="Ma J."/>
        </authorList>
    </citation>
    <scope>NUCLEOTIDE SEQUENCE [LARGE SCALE GENOMIC DNA]</scope>
    <source>
        <strain evidence="2">KCTC 52416</strain>
    </source>
</reference>
<accession>A0ABV7JGW3</accession>
<dbReference type="Proteomes" id="UP001595526">
    <property type="component" value="Unassembled WGS sequence"/>
</dbReference>
<gene>
    <name evidence="1" type="ORF">ACFOET_06870</name>
</gene>
<evidence type="ECO:0000313" key="1">
    <source>
        <dbReference type="EMBL" id="MFC3197329.1"/>
    </source>
</evidence>
<comment type="caution">
    <text evidence="1">The sequence shown here is derived from an EMBL/GenBank/DDBJ whole genome shotgun (WGS) entry which is preliminary data.</text>
</comment>
<evidence type="ECO:0000313" key="2">
    <source>
        <dbReference type="Proteomes" id="UP001595526"/>
    </source>
</evidence>
<dbReference type="RefSeq" id="WP_379020916.1">
    <property type="nucleotide sequence ID" value="NZ_JBHRTA010000022.1"/>
</dbReference>
<dbReference type="EMBL" id="JBHRTA010000022">
    <property type="protein sequence ID" value="MFC3197329.1"/>
    <property type="molecule type" value="Genomic_DNA"/>
</dbReference>
<proteinExistence type="predicted"/>